<sequence>MAEIKRAYQPNKRTTSTPRNVVPKQAKQPLTSLFTKDNYKWMALGAIVVAIGMFLMSGGRNENPNQFDPKLVYGTMRITVAPIIILLGLVIEIYAIFRKPKQEAVEEKTV</sequence>
<evidence type="ECO:0000256" key="2">
    <source>
        <dbReference type="SAM" id="Phobius"/>
    </source>
</evidence>
<dbReference type="EMBL" id="SZQL01000002">
    <property type="protein sequence ID" value="TKK70959.1"/>
    <property type="molecule type" value="Genomic_DNA"/>
</dbReference>
<feature type="transmembrane region" description="Helical" evidence="2">
    <location>
        <begin position="78"/>
        <end position="97"/>
    </location>
</feature>
<keyword evidence="4" id="KW-1185">Reference proteome</keyword>
<accession>A0A4U3L8W6</accession>
<organism evidence="3 4">
    <name type="scientific">Ilyomonas limi</name>
    <dbReference type="NCBI Taxonomy" id="2575867"/>
    <lineage>
        <taxon>Bacteria</taxon>
        <taxon>Pseudomonadati</taxon>
        <taxon>Bacteroidota</taxon>
        <taxon>Chitinophagia</taxon>
        <taxon>Chitinophagales</taxon>
        <taxon>Chitinophagaceae</taxon>
        <taxon>Ilyomonas</taxon>
    </lineage>
</organism>
<feature type="region of interest" description="Disordered" evidence="1">
    <location>
        <begin position="1"/>
        <end position="22"/>
    </location>
</feature>
<gene>
    <name evidence="3" type="ORF">FC093_04560</name>
</gene>
<evidence type="ECO:0000313" key="4">
    <source>
        <dbReference type="Proteomes" id="UP000305848"/>
    </source>
</evidence>
<name>A0A4U3L8W6_9BACT</name>
<dbReference type="InterPro" id="IPR021448">
    <property type="entry name" value="DUF3098"/>
</dbReference>
<protein>
    <submittedName>
        <fullName evidence="3">DUF3098 domain-containing protein</fullName>
    </submittedName>
</protein>
<proteinExistence type="predicted"/>
<dbReference type="Pfam" id="PF11297">
    <property type="entry name" value="DUF3098"/>
    <property type="match status" value="1"/>
</dbReference>
<keyword evidence="2" id="KW-0472">Membrane</keyword>
<dbReference type="AlphaFoldDB" id="A0A4U3L8W6"/>
<keyword evidence="2" id="KW-0812">Transmembrane</keyword>
<keyword evidence="2" id="KW-1133">Transmembrane helix</keyword>
<dbReference type="OrthoDB" id="963379at2"/>
<reference evidence="3 4" key="1">
    <citation type="submission" date="2019-05" db="EMBL/GenBank/DDBJ databases">
        <title>Panacibacter sp. strain 17mud1-8 Genome sequencing and assembly.</title>
        <authorList>
            <person name="Chhetri G."/>
        </authorList>
    </citation>
    <scope>NUCLEOTIDE SEQUENCE [LARGE SCALE GENOMIC DNA]</scope>
    <source>
        <strain evidence="3 4">17mud1-8</strain>
    </source>
</reference>
<comment type="caution">
    <text evidence="3">The sequence shown here is derived from an EMBL/GenBank/DDBJ whole genome shotgun (WGS) entry which is preliminary data.</text>
</comment>
<evidence type="ECO:0000313" key="3">
    <source>
        <dbReference type="EMBL" id="TKK70959.1"/>
    </source>
</evidence>
<dbReference type="RefSeq" id="WP_137260558.1">
    <property type="nucleotide sequence ID" value="NZ_SZQL01000002.1"/>
</dbReference>
<evidence type="ECO:0000256" key="1">
    <source>
        <dbReference type="SAM" id="MobiDB-lite"/>
    </source>
</evidence>
<feature type="transmembrane region" description="Helical" evidence="2">
    <location>
        <begin position="41"/>
        <end position="58"/>
    </location>
</feature>
<dbReference type="Proteomes" id="UP000305848">
    <property type="component" value="Unassembled WGS sequence"/>
</dbReference>